<dbReference type="InterPro" id="IPR023575">
    <property type="entry name" value="Ribosomal_uS19_SF"/>
</dbReference>
<dbReference type="PROSITE" id="PS00323">
    <property type="entry name" value="RIBOSOMAL_S19"/>
    <property type="match status" value="1"/>
</dbReference>
<dbReference type="Proteomes" id="UP000825933">
    <property type="component" value="Unassembled WGS sequence"/>
</dbReference>
<dbReference type="NCBIfam" id="NF003121">
    <property type="entry name" value="PRK04038.1"/>
    <property type="match status" value="1"/>
</dbReference>
<dbReference type="GO" id="GO:0006412">
    <property type="term" value="P:translation"/>
    <property type="evidence" value="ECO:0007669"/>
    <property type="project" value="UniProtKB-UniRule"/>
</dbReference>
<dbReference type="PRINTS" id="PR00975">
    <property type="entry name" value="RIBOSOMALS19"/>
</dbReference>
<evidence type="ECO:0000256" key="5">
    <source>
        <dbReference type="ARBA" id="ARBA00035163"/>
    </source>
</evidence>
<dbReference type="InterPro" id="IPR020934">
    <property type="entry name" value="Ribosomal_uS19_CS"/>
</dbReference>
<dbReference type="RefSeq" id="WP_223791780.1">
    <property type="nucleotide sequence ID" value="NZ_JAIOUQ010000009.1"/>
</dbReference>
<evidence type="ECO:0000256" key="6">
    <source>
        <dbReference type="HAMAP-Rule" id="MF_00531"/>
    </source>
</evidence>
<dbReference type="GO" id="GO:0003735">
    <property type="term" value="F:structural constituent of ribosome"/>
    <property type="evidence" value="ECO:0007669"/>
    <property type="project" value="UniProtKB-UniRule"/>
</dbReference>
<accession>A0A8T5UZI5</accession>
<name>A0A8T5UZI5_9EURY</name>
<dbReference type="AlphaFoldDB" id="A0A8T5UZI5"/>
<keyword evidence="6" id="KW-0699">rRNA-binding</keyword>
<evidence type="ECO:0000313" key="9">
    <source>
        <dbReference type="Proteomes" id="UP000825933"/>
    </source>
</evidence>
<comment type="function">
    <text evidence="1 6">Protein S19 forms a complex with S13 that binds strongly to the 16S ribosomal RNA.</text>
</comment>
<dbReference type="EMBL" id="JAIOUQ010000009">
    <property type="protein sequence ID" value="MBZ2166223.1"/>
    <property type="molecule type" value="Genomic_DNA"/>
</dbReference>
<keyword evidence="9" id="KW-1185">Reference proteome</keyword>
<dbReference type="PANTHER" id="PTHR11880">
    <property type="entry name" value="RIBOSOMAL PROTEIN S19P FAMILY MEMBER"/>
    <property type="match status" value="1"/>
</dbReference>
<keyword evidence="3 6" id="KW-0689">Ribosomal protein</keyword>
<evidence type="ECO:0000256" key="3">
    <source>
        <dbReference type="ARBA" id="ARBA00022980"/>
    </source>
</evidence>
<dbReference type="FunFam" id="3.30.860.10:FF:000002">
    <property type="entry name" value="40S ribosomal protein S15"/>
    <property type="match status" value="1"/>
</dbReference>
<proteinExistence type="inferred from homology"/>
<dbReference type="Pfam" id="PF00203">
    <property type="entry name" value="Ribosomal_S19"/>
    <property type="match status" value="1"/>
</dbReference>
<evidence type="ECO:0000256" key="1">
    <source>
        <dbReference type="ARBA" id="ARBA00003239"/>
    </source>
</evidence>
<gene>
    <name evidence="8" type="primary">rpsS</name>
    <name evidence="6" type="synonym">rps19p</name>
    <name evidence="8" type="ORF">K8N75_09250</name>
</gene>
<evidence type="ECO:0000256" key="7">
    <source>
        <dbReference type="RuleBase" id="RU003485"/>
    </source>
</evidence>
<comment type="similarity">
    <text evidence="2 6 7">Belongs to the universal ribosomal protein uS19 family.</text>
</comment>
<dbReference type="HAMAP" id="MF_00531">
    <property type="entry name" value="Ribosomal_uS19"/>
    <property type="match status" value="1"/>
</dbReference>
<reference evidence="9" key="1">
    <citation type="journal article" date="2022" name="Microbiol. Resour. Announc.">
        <title>Draft Genome Sequence of a Methanogenic Archaeon from West Spitsbergen Permafrost.</title>
        <authorList>
            <person name="Trubitsyn V."/>
            <person name="Rivkina E."/>
            <person name="Shcherbakova V."/>
        </authorList>
    </citation>
    <scope>NUCLEOTIDE SEQUENCE [LARGE SCALE GENOMIC DNA]</scope>
    <source>
        <strain evidence="9">VT</strain>
    </source>
</reference>
<comment type="caution">
    <text evidence="8">The sequence shown here is derived from an EMBL/GenBank/DDBJ whole genome shotgun (WGS) entry which is preliminary data.</text>
</comment>
<evidence type="ECO:0000256" key="4">
    <source>
        <dbReference type="ARBA" id="ARBA00023274"/>
    </source>
</evidence>
<evidence type="ECO:0000256" key="2">
    <source>
        <dbReference type="ARBA" id="ARBA00007345"/>
    </source>
</evidence>
<protein>
    <recommendedName>
        <fullName evidence="5 6">Small ribosomal subunit protein uS19</fullName>
    </recommendedName>
</protein>
<organism evidence="8 9">
    <name type="scientific">Methanobacterium spitsbergense</name>
    <dbReference type="NCBI Taxonomy" id="2874285"/>
    <lineage>
        <taxon>Archaea</taxon>
        <taxon>Methanobacteriati</taxon>
        <taxon>Methanobacteriota</taxon>
        <taxon>Methanomada group</taxon>
        <taxon>Methanobacteria</taxon>
        <taxon>Methanobacteriales</taxon>
        <taxon>Methanobacteriaceae</taxon>
        <taxon>Methanobacterium</taxon>
    </lineage>
</organism>
<dbReference type="GO" id="GO:0000028">
    <property type="term" value="P:ribosomal small subunit assembly"/>
    <property type="evidence" value="ECO:0007669"/>
    <property type="project" value="TreeGrafter"/>
</dbReference>
<dbReference type="InterPro" id="IPR005713">
    <property type="entry name" value="Ribosomal_uS19_euk/arc"/>
</dbReference>
<dbReference type="SUPFAM" id="SSF54570">
    <property type="entry name" value="Ribosomal protein S19"/>
    <property type="match status" value="1"/>
</dbReference>
<evidence type="ECO:0000313" key="8">
    <source>
        <dbReference type="EMBL" id="MBZ2166223.1"/>
    </source>
</evidence>
<dbReference type="InterPro" id="IPR002222">
    <property type="entry name" value="Ribosomal_uS19"/>
</dbReference>
<dbReference type="Gene3D" id="3.30.860.10">
    <property type="entry name" value="30s Ribosomal Protein S19, Chain A"/>
    <property type="match status" value="1"/>
</dbReference>
<sequence length="137" mass="15887">MARKVFNYRGYTLEELQDMPLDNVIQLLPSRQRRSLKRGFLPRQKKVLEKIRKIKKDGPRKDGRPQIIKTHCRDMIVLPEMVGMTFGIYSGKEFVNVTIQPEMIGCYFGEFAITRQRVQHGDPGMGATRSSMFVPLK</sequence>
<dbReference type="PIRSF" id="PIRSF002144">
    <property type="entry name" value="Ribosomal_S19"/>
    <property type="match status" value="1"/>
</dbReference>
<keyword evidence="4 6" id="KW-0687">Ribonucleoprotein</keyword>
<dbReference type="GO" id="GO:0019843">
    <property type="term" value="F:rRNA binding"/>
    <property type="evidence" value="ECO:0007669"/>
    <property type="project" value="UniProtKB-UniRule"/>
</dbReference>
<dbReference type="PANTHER" id="PTHR11880:SF2">
    <property type="entry name" value="SMALL RIBOSOMAL SUBUNIT PROTEIN US19"/>
    <property type="match status" value="1"/>
</dbReference>
<dbReference type="GO" id="GO:0022627">
    <property type="term" value="C:cytosolic small ribosomal subunit"/>
    <property type="evidence" value="ECO:0007669"/>
    <property type="project" value="UniProtKB-UniRule"/>
</dbReference>
<keyword evidence="6" id="KW-0694">RNA-binding</keyword>
<dbReference type="NCBIfam" id="TIGR01025">
    <property type="entry name" value="uS19_arch"/>
    <property type="match status" value="1"/>
</dbReference>